<dbReference type="InterPro" id="IPR036890">
    <property type="entry name" value="HATPase_C_sf"/>
</dbReference>
<comment type="subcellular location">
    <subcellularLocation>
        <location evidence="2">Membrane</location>
        <topology evidence="2">Multi-pass membrane protein</topology>
    </subcellularLocation>
</comment>
<evidence type="ECO:0000259" key="12">
    <source>
        <dbReference type="PROSITE" id="PS50109"/>
    </source>
</evidence>
<evidence type="ECO:0000256" key="1">
    <source>
        <dbReference type="ARBA" id="ARBA00000085"/>
    </source>
</evidence>
<dbReference type="Proteomes" id="UP000006180">
    <property type="component" value="Chromosome"/>
</dbReference>
<dbReference type="PRINTS" id="PR00344">
    <property type="entry name" value="BCTRLSENSOR"/>
</dbReference>
<evidence type="ECO:0000256" key="7">
    <source>
        <dbReference type="ARBA" id="ARBA00022777"/>
    </source>
</evidence>
<feature type="transmembrane region" description="Helical" evidence="11">
    <location>
        <begin position="21"/>
        <end position="42"/>
    </location>
</feature>
<keyword evidence="10 11" id="KW-0472">Membrane</keyword>
<sequence length="445" mass="47943">MPEANKPTPSLWWKLSWQLSLVIVAVVAAVIIGLSVYGVMILSPNVAVEDKISAAVAKAVERDAQGKFQLRDTPELQSLKALNKGLWYVAATTDGASVSYGTVPAPYAELAHLAYLFHDADIRGSTGTNEIATIERVETAVGEVRILFGGFADKGWPVLALLAGTYPIYIPLIALALPAIFLTVPRIVRRALARVSEVAREASEIEPRHHGARLSADGIPKEVAPLVIAFNGTLERLENEFKKRQRFLIDAAHELRTPIAIMQTRIDGMPEGQDRRRLLDDVARLGETAEQLLDFERNDQVTDLHETLDLVDVARMVVANFAPLAIAAGYEISFQSGVESLERRGCPSALPRAIGNLVRNAIDHGGNTGMISVSVSADGAVSVTDEGPGIPPEHQELVFEPFYRVTPRSTGAGLGLSLAKQVAANHRGQITLVSGPGGTQVKLKV</sequence>
<proteinExistence type="predicted"/>
<evidence type="ECO:0000256" key="2">
    <source>
        <dbReference type="ARBA" id="ARBA00004141"/>
    </source>
</evidence>
<evidence type="ECO:0000256" key="11">
    <source>
        <dbReference type="SAM" id="Phobius"/>
    </source>
</evidence>
<dbReference type="InterPro" id="IPR050428">
    <property type="entry name" value="TCS_sensor_his_kinase"/>
</dbReference>
<keyword evidence="7 14" id="KW-0418">Kinase</keyword>
<dbReference type="PROSITE" id="PS50109">
    <property type="entry name" value="HIS_KIN"/>
    <property type="match status" value="1"/>
</dbReference>
<dbReference type="Pfam" id="PF00512">
    <property type="entry name" value="HisKA"/>
    <property type="match status" value="1"/>
</dbReference>
<dbReference type="SUPFAM" id="SSF47384">
    <property type="entry name" value="Homodimeric domain of signal transducing histidine kinase"/>
    <property type="match status" value="1"/>
</dbReference>
<dbReference type="InterPro" id="IPR005467">
    <property type="entry name" value="His_kinase_dom"/>
</dbReference>
<dbReference type="EMBL" id="CP003563">
    <property type="protein sequence ID" value="AFL50619.1"/>
    <property type="molecule type" value="Genomic_DNA"/>
</dbReference>
<keyword evidence="6 11" id="KW-0812">Transmembrane</keyword>
<dbReference type="EC" id="2.7.13.3" evidence="3"/>
<dbReference type="HOGENOM" id="CLU_000445_89_37_5"/>
<reference evidence="14 15" key="1">
    <citation type="journal article" date="2012" name="J. Bacteriol.">
        <title>Complete genome sequence of the broad-host-range strain Sinorhizobium fredii USDA257.</title>
        <authorList>
            <person name="Schuldes J."/>
            <person name="Rodriguez Orbegoso M."/>
            <person name="Schmeisser C."/>
            <person name="Krishnan H.B."/>
            <person name="Daniel R."/>
            <person name="Streit W.R."/>
        </authorList>
    </citation>
    <scope>NUCLEOTIDE SEQUENCE [LARGE SCALE GENOMIC DNA]</scope>
    <source>
        <strain evidence="14 15">USDA 257</strain>
    </source>
</reference>
<protein>
    <recommendedName>
        <fullName evidence="3">histidine kinase</fullName>
        <ecNumber evidence="3">2.7.13.3</ecNumber>
    </recommendedName>
</protein>
<dbReference type="RefSeq" id="WP_014762789.1">
    <property type="nucleotide sequence ID" value="NC_018000.1"/>
</dbReference>
<organism evidence="14 15">
    <name type="scientific">Sinorhizobium fredii (strain USDA 257)</name>
    <dbReference type="NCBI Taxonomy" id="1185652"/>
    <lineage>
        <taxon>Bacteria</taxon>
        <taxon>Pseudomonadati</taxon>
        <taxon>Pseudomonadota</taxon>
        <taxon>Alphaproteobacteria</taxon>
        <taxon>Hyphomicrobiales</taxon>
        <taxon>Rhizobiaceae</taxon>
        <taxon>Sinorhizobium/Ensifer group</taxon>
        <taxon>Sinorhizobium</taxon>
    </lineage>
</organism>
<keyword evidence="8 11" id="KW-1133">Transmembrane helix</keyword>
<dbReference type="InterPro" id="IPR036097">
    <property type="entry name" value="HisK_dim/P_sf"/>
</dbReference>
<evidence type="ECO:0000256" key="9">
    <source>
        <dbReference type="ARBA" id="ARBA00023012"/>
    </source>
</evidence>
<dbReference type="PATRIC" id="fig|1185652.3.peg.2102"/>
<dbReference type="STRING" id="1185652.USDA257_c20360"/>
<dbReference type="GO" id="GO:0005886">
    <property type="term" value="C:plasma membrane"/>
    <property type="evidence" value="ECO:0007669"/>
    <property type="project" value="TreeGrafter"/>
</dbReference>
<dbReference type="PANTHER" id="PTHR45436:SF15">
    <property type="entry name" value="SENSOR HISTIDINE KINASE CUSS"/>
    <property type="match status" value="1"/>
</dbReference>
<feature type="transmembrane region" description="Helical" evidence="11">
    <location>
        <begin position="166"/>
        <end position="184"/>
    </location>
</feature>
<dbReference type="Pfam" id="PF02518">
    <property type="entry name" value="HATPase_c"/>
    <property type="match status" value="1"/>
</dbReference>
<name>I3X413_SINF2</name>
<dbReference type="PROSITE" id="PS50885">
    <property type="entry name" value="HAMP"/>
    <property type="match status" value="1"/>
</dbReference>
<evidence type="ECO:0000256" key="10">
    <source>
        <dbReference type="ARBA" id="ARBA00023136"/>
    </source>
</evidence>
<evidence type="ECO:0000313" key="15">
    <source>
        <dbReference type="Proteomes" id="UP000006180"/>
    </source>
</evidence>
<dbReference type="GO" id="GO:0000155">
    <property type="term" value="F:phosphorelay sensor kinase activity"/>
    <property type="evidence" value="ECO:0007669"/>
    <property type="project" value="InterPro"/>
</dbReference>
<dbReference type="InterPro" id="IPR003661">
    <property type="entry name" value="HisK_dim/P_dom"/>
</dbReference>
<keyword evidence="5" id="KW-0808">Transferase</keyword>
<evidence type="ECO:0000256" key="8">
    <source>
        <dbReference type="ARBA" id="ARBA00022989"/>
    </source>
</evidence>
<keyword evidence="9" id="KW-0902">Two-component regulatory system</keyword>
<dbReference type="KEGG" id="sfd:USDA257_c20360"/>
<feature type="domain" description="Histidine kinase" evidence="12">
    <location>
        <begin position="250"/>
        <end position="445"/>
    </location>
</feature>
<dbReference type="eggNOG" id="COG0642">
    <property type="taxonomic scope" value="Bacteria"/>
</dbReference>
<accession>I3X413</accession>
<feature type="domain" description="HAMP" evidence="13">
    <location>
        <begin position="189"/>
        <end position="242"/>
    </location>
</feature>
<evidence type="ECO:0000259" key="13">
    <source>
        <dbReference type="PROSITE" id="PS50885"/>
    </source>
</evidence>
<dbReference type="SUPFAM" id="SSF55874">
    <property type="entry name" value="ATPase domain of HSP90 chaperone/DNA topoisomerase II/histidine kinase"/>
    <property type="match status" value="1"/>
</dbReference>
<keyword evidence="4" id="KW-0597">Phosphoprotein</keyword>
<gene>
    <name evidence="14" type="ORF">USDA257_c20360</name>
</gene>
<dbReference type="InterPro" id="IPR003660">
    <property type="entry name" value="HAMP_dom"/>
</dbReference>
<dbReference type="Gene3D" id="1.10.287.130">
    <property type="match status" value="1"/>
</dbReference>
<dbReference type="PANTHER" id="PTHR45436">
    <property type="entry name" value="SENSOR HISTIDINE KINASE YKOH"/>
    <property type="match status" value="1"/>
</dbReference>
<dbReference type="SMART" id="SM00387">
    <property type="entry name" value="HATPase_c"/>
    <property type="match status" value="1"/>
</dbReference>
<dbReference type="Gene3D" id="3.30.565.10">
    <property type="entry name" value="Histidine kinase-like ATPase, C-terminal domain"/>
    <property type="match status" value="1"/>
</dbReference>
<evidence type="ECO:0000256" key="4">
    <source>
        <dbReference type="ARBA" id="ARBA00022553"/>
    </source>
</evidence>
<evidence type="ECO:0000313" key="14">
    <source>
        <dbReference type="EMBL" id="AFL50619.1"/>
    </source>
</evidence>
<dbReference type="InterPro" id="IPR003594">
    <property type="entry name" value="HATPase_dom"/>
</dbReference>
<dbReference type="CDD" id="cd00075">
    <property type="entry name" value="HATPase"/>
    <property type="match status" value="1"/>
</dbReference>
<dbReference type="SMART" id="SM00388">
    <property type="entry name" value="HisKA"/>
    <property type="match status" value="1"/>
</dbReference>
<evidence type="ECO:0000256" key="3">
    <source>
        <dbReference type="ARBA" id="ARBA00012438"/>
    </source>
</evidence>
<evidence type="ECO:0000256" key="6">
    <source>
        <dbReference type="ARBA" id="ARBA00022692"/>
    </source>
</evidence>
<evidence type="ECO:0000256" key="5">
    <source>
        <dbReference type="ARBA" id="ARBA00022679"/>
    </source>
</evidence>
<comment type="catalytic activity">
    <reaction evidence="1">
        <text>ATP + protein L-histidine = ADP + protein N-phospho-L-histidine.</text>
        <dbReference type="EC" id="2.7.13.3"/>
    </reaction>
</comment>
<dbReference type="InterPro" id="IPR004358">
    <property type="entry name" value="Sig_transdc_His_kin-like_C"/>
</dbReference>
<dbReference type="AlphaFoldDB" id="I3X413"/>
<dbReference type="CDD" id="cd00082">
    <property type="entry name" value="HisKA"/>
    <property type="match status" value="1"/>
</dbReference>